<keyword evidence="1" id="KW-0812">Transmembrane</keyword>
<dbReference type="PROSITE" id="PS51257">
    <property type="entry name" value="PROKAR_LIPOPROTEIN"/>
    <property type="match status" value="1"/>
</dbReference>
<protein>
    <submittedName>
        <fullName evidence="2">Putative membrane protein</fullName>
    </submittedName>
</protein>
<organism evidence="2">
    <name type="scientific">Siphoviridae sp. ctcC24</name>
    <dbReference type="NCBI Taxonomy" id="2825570"/>
    <lineage>
        <taxon>Viruses</taxon>
        <taxon>Duplodnaviria</taxon>
        <taxon>Heunggongvirae</taxon>
        <taxon>Uroviricota</taxon>
        <taxon>Caudoviricetes</taxon>
    </lineage>
</organism>
<proteinExistence type="predicted"/>
<keyword evidence="1" id="KW-1133">Transmembrane helix</keyword>
<keyword evidence="1" id="KW-0472">Membrane</keyword>
<dbReference type="EMBL" id="BK015559">
    <property type="protein sequence ID" value="DAE12879.1"/>
    <property type="molecule type" value="Genomic_DNA"/>
</dbReference>
<name>A0A8S5Q0L8_9CAUD</name>
<feature type="transmembrane region" description="Helical" evidence="1">
    <location>
        <begin position="9"/>
        <end position="36"/>
    </location>
</feature>
<reference evidence="2" key="1">
    <citation type="journal article" date="2021" name="Proc. Natl. Acad. Sci. U.S.A.">
        <title>A Catalog of Tens of Thousands of Viruses from Human Metagenomes Reveals Hidden Associations with Chronic Diseases.</title>
        <authorList>
            <person name="Tisza M.J."/>
            <person name="Buck C.B."/>
        </authorList>
    </citation>
    <scope>NUCLEOTIDE SEQUENCE</scope>
    <source>
        <strain evidence="2">Ctcc24</strain>
    </source>
</reference>
<sequence>MKKTTKENLIFAIIIVTQTVLWLALGVCGCLVAYGIGRIIGG</sequence>
<evidence type="ECO:0000256" key="1">
    <source>
        <dbReference type="SAM" id="Phobius"/>
    </source>
</evidence>
<accession>A0A8S5Q0L8</accession>
<evidence type="ECO:0000313" key="2">
    <source>
        <dbReference type="EMBL" id="DAE12879.1"/>
    </source>
</evidence>